<reference evidence="1" key="2">
    <citation type="submission" date="2023-05" db="EMBL/GenBank/DDBJ databases">
        <authorList>
            <consortium name="Lawrence Berkeley National Laboratory"/>
            <person name="Steindorff A."/>
            <person name="Hensen N."/>
            <person name="Bonometti L."/>
            <person name="Westerberg I."/>
            <person name="Brannstrom I.O."/>
            <person name="Guillou S."/>
            <person name="Cros-Aarteil S."/>
            <person name="Calhoun S."/>
            <person name="Haridas S."/>
            <person name="Kuo A."/>
            <person name="Mondo S."/>
            <person name="Pangilinan J."/>
            <person name="Riley R."/>
            <person name="Labutti K."/>
            <person name="Andreopoulos B."/>
            <person name="Lipzen A."/>
            <person name="Chen C."/>
            <person name="Yanf M."/>
            <person name="Daum C."/>
            <person name="Ng V."/>
            <person name="Clum A."/>
            <person name="Ohm R."/>
            <person name="Martin F."/>
            <person name="Silar P."/>
            <person name="Natvig D."/>
            <person name="Lalanne C."/>
            <person name="Gautier V."/>
            <person name="Ament-Velasquez S.L."/>
            <person name="Kruys A."/>
            <person name="Hutchinson M.I."/>
            <person name="Powell A.J."/>
            <person name="Barry K."/>
            <person name="Miller A.N."/>
            <person name="Grigoriev I.V."/>
            <person name="Debuchy R."/>
            <person name="Gladieux P."/>
            <person name="Thoren M.H."/>
            <person name="Johannesson H."/>
        </authorList>
    </citation>
    <scope>NUCLEOTIDE SEQUENCE</scope>
    <source>
        <strain evidence="1">CBS 103.79</strain>
    </source>
</reference>
<proteinExistence type="predicted"/>
<gene>
    <name evidence="1" type="ORF">C8A05DRAFT_38365</name>
</gene>
<accession>A0AAN6MBY9</accession>
<protein>
    <submittedName>
        <fullName evidence="1">Uncharacterized protein</fullName>
    </submittedName>
</protein>
<name>A0AAN6MBY9_9PEZI</name>
<comment type="caution">
    <text evidence="1">The sequence shown here is derived from an EMBL/GenBank/DDBJ whole genome shotgun (WGS) entry which is preliminary data.</text>
</comment>
<evidence type="ECO:0000313" key="1">
    <source>
        <dbReference type="EMBL" id="KAK3898066.1"/>
    </source>
</evidence>
<sequence>MTTKTSPTTTTTTTTTATTTTTSASTVFLTWNFDTAFGYQAPVNGMPNSFELDTQSGTGCNRSGWYETSTLDSLQHAGINGPLYVGAGRNDISKAISMGSWTATASPEGNVKAIYQLNSPQYSLAEV</sequence>
<reference evidence="1" key="1">
    <citation type="journal article" date="2023" name="Mol. Phylogenet. Evol.">
        <title>Genome-scale phylogeny and comparative genomics of the fungal order Sordariales.</title>
        <authorList>
            <person name="Hensen N."/>
            <person name="Bonometti L."/>
            <person name="Westerberg I."/>
            <person name="Brannstrom I.O."/>
            <person name="Guillou S."/>
            <person name="Cros-Aarteil S."/>
            <person name="Calhoun S."/>
            <person name="Haridas S."/>
            <person name="Kuo A."/>
            <person name="Mondo S."/>
            <person name="Pangilinan J."/>
            <person name="Riley R."/>
            <person name="LaButti K."/>
            <person name="Andreopoulos B."/>
            <person name="Lipzen A."/>
            <person name="Chen C."/>
            <person name="Yan M."/>
            <person name="Daum C."/>
            <person name="Ng V."/>
            <person name="Clum A."/>
            <person name="Steindorff A."/>
            <person name="Ohm R.A."/>
            <person name="Martin F."/>
            <person name="Silar P."/>
            <person name="Natvig D.O."/>
            <person name="Lalanne C."/>
            <person name="Gautier V."/>
            <person name="Ament-Velasquez S.L."/>
            <person name="Kruys A."/>
            <person name="Hutchinson M.I."/>
            <person name="Powell A.J."/>
            <person name="Barry K."/>
            <person name="Miller A.N."/>
            <person name="Grigoriev I.V."/>
            <person name="Debuchy R."/>
            <person name="Gladieux P."/>
            <person name="Hiltunen Thoren M."/>
            <person name="Johannesson H."/>
        </authorList>
    </citation>
    <scope>NUCLEOTIDE SEQUENCE</scope>
    <source>
        <strain evidence="1">CBS 103.79</strain>
    </source>
</reference>
<dbReference type="Proteomes" id="UP001303889">
    <property type="component" value="Unassembled WGS sequence"/>
</dbReference>
<dbReference type="EMBL" id="MU856009">
    <property type="protein sequence ID" value="KAK3898066.1"/>
    <property type="molecule type" value="Genomic_DNA"/>
</dbReference>
<dbReference type="AlphaFoldDB" id="A0AAN6MBY9"/>
<keyword evidence="2" id="KW-1185">Reference proteome</keyword>
<organism evidence="1 2">
    <name type="scientific">Staphylotrichum tortipilum</name>
    <dbReference type="NCBI Taxonomy" id="2831512"/>
    <lineage>
        <taxon>Eukaryota</taxon>
        <taxon>Fungi</taxon>
        <taxon>Dikarya</taxon>
        <taxon>Ascomycota</taxon>
        <taxon>Pezizomycotina</taxon>
        <taxon>Sordariomycetes</taxon>
        <taxon>Sordariomycetidae</taxon>
        <taxon>Sordariales</taxon>
        <taxon>Chaetomiaceae</taxon>
        <taxon>Staphylotrichum</taxon>
    </lineage>
</organism>
<evidence type="ECO:0000313" key="2">
    <source>
        <dbReference type="Proteomes" id="UP001303889"/>
    </source>
</evidence>